<accession>A0A2I4D8B7</accession>
<feature type="region of interest" description="Disordered" evidence="1">
    <location>
        <begin position="1"/>
        <end position="22"/>
    </location>
</feature>
<dbReference type="KEGG" id="alim:106535890"/>
<feature type="domain" description="Fibronectin type-III" evidence="2">
    <location>
        <begin position="1"/>
        <end position="76"/>
    </location>
</feature>
<name>A0A2I4D8B7_AUSLI</name>
<sequence length="780" mass="83644">MTVQWSGQSGASSYKVTATPKNSPAPPVFAQFSGNTVMGSVSSLSPNTVYTMQLEAMDKALNVLSSAKTEETTAPDIPSIQQAYSKNSDSITVEFTTSTGATSYILRAESKTGDFFSETSVPSSPGTVVQLQPYTDYILSVMSVNSGGRSQPSYPTEARTVVTAPQLNTSSPSNETIFVTWPPVKNAALYSLVIIMEGSSTRLKLNTTNTSMTFDHLQAGTTYCIKGTAYDSDGRPGDDLTVCQITRPSSPDVTLVEVTQGRSLGITVYWVYVQGAKNYLAWTSNGQNCSTDNTYCFILPQECGQNHTVSVIAYNEAGPSSPSQPTNYITYPCPPDNIWVEEPTAGNCSVMWEKVPLVDYYITFIKRDDGIEKTCNTTEASCPFFCVCGYTYLTSVFPYNQAGTSLVANVRNYTTIPCCPQDVTVKLVSTETLEVIWSPVKGAEVYETTAVETGGIVHCNDTSPVCALSDLHCNTPYSVTVTPCSELRGCNLTCAPSTKETAPCTPEILNMTQTSSSTYRVLITTPNSGNTNYTISATAPYSTVTCQTRNSSCELTQLPCGATFGVTAMATTAAGRSLPGFSKTLETGPCCPSSVKVTQVTQAMTNVTWSSSGGARSFIAHLMSPRGEAKCHTLDTNCLMGCITCGTNYSVNLDAISTTGLKSQCTYSGFSSSACCPTGVKLYRWTNNSLRVYWRSLGPQAYKHIVEVYGTGANYTCNATAGTTYCDIQEGTCGDVYTVVVAPVGQDGLKVTFCLPRKYSVPCPGSNAGMIISRRRRSVQ</sequence>
<evidence type="ECO:0000256" key="1">
    <source>
        <dbReference type="SAM" id="MobiDB-lite"/>
    </source>
</evidence>
<feature type="domain" description="Fibronectin type-III" evidence="2">
    <location>
        <begin position="77"/>
        <end position="163"/>
    </location>
</feature>
<dbReference type="Gene3D" id="2.60.40.10">
    <property type="entry name" value="Immunoglobulins"/>
    <property type="match status" value="4"/>
</dbReference>
<dbReference type="SUPFAM" id="SSF49265">
    <property type="entry name" value="Fibronectin type III"/>
    <property type="match status" value="5"/>
</dbReference>
<evidence type="ECO:0000313" key="4">
    <source>
        <dbReference type="RefSeq" id="XP_013888481.1"/>
    </source>
</evidence>
<dbReference type="Pfam" id="PF00041">
    <property type="entry name" value="fn3"/>
    <property type="match status" value="1"/>
</dbReference>
<reference evidence="4" key="1">
    <citation type="submission" date="2025-08" db="UniProtKB">
        <authorList>
            <consortium name="RefSeq"/>
        </authorList>
    </citation>
    <scope>IDENTIFICATION</scope>
</reference>
<dbReference type="PROSITE" id="PS50853">
    <property type="entry name" value="FN3"/>
    <property type="match status" value="4"/>
</dbReference>
<dbReference type="CDD" id="cd00063">
    <property type="entry name" value="FN3"/>
    <property type="match status" value="1"/>
</dbReference>
<dbReference type="AlphaFoldDB" id="A0A2I4D8B7"/>
<gene>
    <name evidence="4" type="primary">fndc7a</name>
</gene>
<keyword evidence="3" id="KW-1185">Reference proteome</keyword>
<dbReference type="Proteomes" id="UP000192220">
    <property type="component" value="Unplaced"/>
</dbReference>
<protein>
    <submittedName>
        <fullName evidence="4">Fibronectin type III domain-containing protein 7</fullName>
    </submittedName>
</protein>
<dbReference type="PANTHER" id="PTHR47135:SF1">
    <property type="entry name" value="FIBRONECTIN TYPE III DOMAIN-CONTAINING PROTEIN 7"/>
    <property type="match status" value="1"/>
</dbReference>
<dbReference type="STRING" id="52670.A0A2I4D8B7"/>
<dbReference type="CTD" id="100538169"/>
<evidence type="ECO:0000313" key="3">
    <source>
        <dbReference type="Proteomes" id="UP000192220"/>
    </source>
</evidence>
<dbReference type="RefSeq" id="XP_013888481.1">
    <property type="nucleotide sequence ID" value="XM_014033027.1"/>
</dbReference>
<proteinExistence type="predicted"/>
<feature type="domain" description="Fibronectin type-III" evidence="2">
    <location>
        <begin position="236"/>
        <end position="336"/>
    </location>
</feature>
<dbReference type="InterPro" id="IPR003961">
    <property type="entry name" value="FN3_dom"/>
</dbReference>
<dbReference type="PANTHER" id="PTHR47135">
    <property type="entry name" value="FIBRONECTIN TYPE III DOMAIN-CONTAINING PROTEIN 7"/>
    <property type="match status" value="1"/>
</dbReference>
<organism evidence="3 4">
    <name type="scientific">Austrofundulus limnaeus</name>
    <name type="common">Annual killifish</name>
    <dbReference type="NCBI Taxonomy" id="52670"/>
    <lineage>
        <taxon>Eukaryota</taxon>
        <taxon>Metazoa</taxon>
        <taxon>Chordata</taxon>
        <taxon>Craniata</taxon>
        <taxon>Vertebrata</taxon>
        <taxon>Euteleostomi</taxon>
        <taxon>Actinopterygii</taxon>
        <taxon>Neopterygii</taxon>
        <taxon>Teleostei</taxon>
        <taxon>Neoteleostei</taxon>
        <taxon>Acanthomorphata</taxon>
        <taxon>Ovalentaria</taxon>
        <taxon>Atherinomorphae</taxon>
        <taxon>Cyprinodontiformes</taxon>
        <taxon>Rivulidae</taxon>
        <taxon>Austrofundulus</taxon>
    </lineage>
</organism>
<dbReference type="InterPro" id="IPR036116">
    <property type="entry name" value="FN3_sf"/>
</dbReference>
<evidence type="ECO:0000259" key="2">
    <source>
        <dbReference type="PROSITE" id="PS50853"/>
    </source>
</evidence>
<dbReference type="OrthoDB" id="9927686at2759"/>
<feature type="domain" description="Fibronectin type-III" evidence="2">
    <location>
        <begin position="419"/>
        <end position="508"/>
    </location>
</feature>
<dbReference type="InParanoid" id="A0A2I4D8B7"/>
<dbReference type="SMART" id="SM00060">
    <property type="entry name" value="FN3"/>
    <property type="match status" value="6"/>
</dbReference>
<dbReference type="InterPro" id="IPR013783">
    <property type="entry name" value="Ig-like_fold"/>
</dbReference>